<evidence type="ECO:0000256" key="10">
    <source>
        <dbReference type="SAM" id="Phobius"/>
    </source>
</evidence>
<evidence type="ECO:0000256" key="9">
    <source>
        <dbReference type="ARBA" id="ARBA00023224"/>
    </source>
</evidence>
<dbReference type="AlphaFoldDB" id="A0A151WUY5"/>
<evidence type="ECO:0000256" key="5">
    <source>
        <dbReference type="ARBA" id="ARBA00022725"/>
    </source>
</evidence>
<feature type="transmembrane region" description="Helical" evidence="10">
    <location>
        <begin position="101"/>
        <end position="126"/>
    </location>
</feature>
<evidence type="ECO:0000256" key="8">
    <source>
        <dbReference type="ARBA" id="ARBA00023170"/>
    </source>
</evidence>
<feature type="transmembrane region" description="Helical" evidence="10">
    <location>
        <begin position="191"/>
        <end position="215"/>
    </location>
</feature>
<feature type="transmembrane region" description="Helical" evidence="10">
    <location>
        <begin position="248"/>
        <end position="276"/>
    </location>
</feature>
<evidence type="ECO:0000256" key="7">
    <source>
        <dbReference type="ARBA" id="ARBA00023136"/>
    </source>
</evidence>
<dbReference type="GO" id="GO:0004984">
    <property type="term" value="F:olfactory receptor activity"/>
    <property type="evidence" value="ECO:0007669"/>
    <property type="project" value="InterPro"/>
</dbReference>
<keyword evidence="2" id="KW-1003">Cell membrane</keyword>
<evidence type="ECO:0000256" key="3">
    <source>
        <dbReference type="ARBA" id="ARBA00022606"/>
    </source>
</evidence>
<name>A0A151WUY5_9HYME</name>
<sequence>MVRAHQPLRITAGKIIPLTMGTFCSVRLFNIFIFNLFTNNVKFIIFLYMSYCVAIILLKSLILYILLDYMWAVNLHRIGLEMVGLWPNPNKCTKKNLWPGIWVNIVFNLLIFVSNIPMICGIIQVWGNMVFVINNLRSTLPLLTVTVKYVIIRWKRTVLLLNVNMMEEDWMAFKLDGERDVMIKRAHTARLIMTIGYVLVIISFFTIIILAYFGFPVMYVTNSTDRHKSLPLKTYHFYDIDRSPQFELIFFIHTITILLFAIIYMSVDIFLVVMILHICGQLENFRCRLINLISCKNFNKVLNNIVATHLRLIRYEFLTIELLTELLQKFY</sequence>
<evidence type="ECO:0000313" key="11">
    <source>
        <dbReference type="EMBL" id="KYQ51742.1"/>
    </source>
</evidence>
<protein>
    <recommendedName>
        <fullName evidence="13">Odorant receptor</fullName>
    </recommendedName>
</protein>
<evidence type="ECO:0000256" key="6">
    <source>
        <dbReference type="ARBA" id="ARBA00022989"/>
    </source>
</evidence>
<keyword evidence="6 10" id="KW-1133">Transmembrane helix</keyword>
<evidence type="ECO:0000256" key="4">
    <source>
        <dbReference type="ARBA" id="ARBA00022692"/>
    </source>
</evidence>
<keyword evidence="3" id="KW-0716">Sensory transduction</keyword>
<evidence type="ECO:0000313" key="12">
    <source>
        <dbReference type="Proteomes" id="UP000075809"/>
    </source>
</evidence>
<organism evidence="11 12">
    <name type="scientific">Mycetomoellerius zeteki</name>
    <dbReference type="NCBI Taxonomy" id="64791"/>
    <lineage>
        <taxon>Eukaryota</taxon>
        <taxon>Metazoa</taxon>
        <taxon>Ecdysozoa</taxon>
        <taxon>Arthropoda</taxon>
        <taxon>Hexapoda</taxon>
        <taxon>Insecta</taxon>
        <taxon>Pterygota</taxon>
        <taxon>Neoptera</taxon>
        <taxon>Endopterygota</taxon>
        <taxon>Hymenoptera</taxon>
        <taxon>Apocrita</taxon>
        <taxon>Aculeata</taxon>
        <taxon>Formicoidea</taxon>
        <taxon>Formicidae</taxon>
        <taxon>Myrmicinae</taxon>
        <taxon>Mycetomoellerius</taxon>
    </lineage>
</organism>
<feature type="transmembrane region" description="Helical" evidence="10">
    <location>
        <begin position="12"/>
        <end position="37"/>
    </location>
</feature>
<evidence type="ECO:0000256" key="1">
    <source>
        <dbReference type="ARBA" id="ARBA00004651"/>
    </source>
</evidence>
<dbReference type="GO" id="GO:0005549">
    <property type="term" value="F:odorant binding"/>
    <property type="evidence" value="ECO:0007669"/>
    <property type="project" value="InterPro"/>
</dbReference>
<dbReference type="STRING" id="64791.A0A151WUY5"/>
<dbReference type="GO" id="GO:0007165">
    <property type="term" value="P:signal transduction"/>
    <property type="evidence" value="ECO:0007669"/>
    <property type="project" value="UniProtKB-KW"/>
</dbReference>
<dbReference type="GO" id="GO:0005886">
    <property type="term" value="C:plasma membrane"/>
    <property type="evidence" value="ECO:0007669"/>
    <property type="project" value="UniProtKB-SubCell"/>
</dbReference>
<keyword evidence="5" id="KW-0552">Olfaction</keyword>
<dbReference type="InterPro" id="IPR004117">
    <property type="entry name" value="7tm6_olfct_rcpt"/>
</dbReference>
<keyword evidence="9" id="KW-0807">Transducer</keyword>
<accession>A0A151WUY5</accession>
<dbReference type="EMBL" id="KQ982711">
    <property type="protein sequence ID" value="KYQ51742.1"/>
    <property type="molecule type" value="Genomic_DNA"/>
</dbReference>
<keyword evidence="12" id="KW-1185">Reference proteome</keyword>
<proteinExistence type="predicted"/>
<reference evidence="11 12" key="1">
    <citation type="submission" date="2015-09" db="EMBL/GenBank/DDBJ databases">
        <title>Trachymyrmex zeteki WGS genome.</title>
        <authorList>
            <person name="Nygaard S."/>
            <person name="Hu H."/>
            <person name="Boomsma J."/>
            <person name="Zhang G."/>
        </authorList>
    </citation>
    <scope>NUCLEOTIDE SEQUENCE [LARGE SCALE GENOMIC DNA]</scope>
    <source>
        <strain evidence="11">Tzet28-1</strain>
        <tissue evidence="11">Whole body</tissue>
    </source>
</reference>
<feature type="transmembrane region" description="Helical" evidence="10">
    <location>
        <begin position="43"/>
        <end position="67"/>
    </location>
</feature>
<keyword evidence="7 10" id="KW-0472">Membrane</keyword>
<evidence type="ECO:0008006" key="13">
    <source>
        <dbReference type="Google" id="ProtNLM"/>
    </source>
</evidence>
<dbReference type="PANTHER" id="PTHR21137">
    <property type="entry name" value="ODORANT RECEPTOR"/>
    <property type="match status" value="1"/>
</dbReference>
<evidence type="ECO:0000256" key="2">
    <source>
        <dbReference type="ARBA" id="ARBA00022475"/>
    </source>
</evidence>
<dbReference type="Proteomes" id="UP000075809">
    <property type="component" value="Unassembled WGS sequence"/>
</dbReference>
<dbReference type="PANTHER" id="PTHR21137:SF35">
    <property type="entry name" value="ODORANT RECEPTOR 19A-RELATED"/>
    <property type="match status" value="1"/>
</dbReference>
<comment type="subcellular location">
    <subcellularLocation>
        <location evidence="1">Cell membrane</location>
        <topology evidence="1">Multi-pass membrane protein</topology>
    </subcellularLocation>
</comment>
<keyword evidence="4 10" id="KW-0812">Transmembrane</keyword>
<gene>
    <name evidence="11" type="ORF">ALC60_09131</name>
</gene>
<keyword evidence="8" id="KW-0675">Receptor</keyword>
<dbReference type="Pfam" id="PF02949">
    <property type="entry name" value="7tm_6"/>
    <property type="match status" value="1"/>
</dbReference>